<organism evidence="3">
    <name type="scientific">Aegilops tauschii</name>
    <name type="common">Tausch's goatgrass</name>
    <name type="synonym">Aegilops squarrosa</name>
    <dbReference type="NCBI Taxonomy" id="37682"/>
    <lineage>
        <taxon>Eukaryota</taxon>
        <taxon>Viridiplantae</taxon>
        <taxon>Streptophyta</taxon>
        <taxon>Embryophyta</taxon>
        <taxon>Tracheophyta</taxon>
        <taxon>Spermatophyta</taxon>
        <taxon>Magnoliopsida</taxon>
        <taxon>Liliopsida</taxon>
        <taxon>Poales</taxon>
        <taxon>Poaceae</taxon>
        <taxon>BOP clade</taxon>
        <taxon>Pooideae</taxon>
        <taxon>Triticodae</taxon>
        <taxon>Triticeae</taxon>
        <taxon>Triticinae</taxon>
        <taxon>Aegilops</taxon>
    </lineage>
</organism>
<dbReference type="PROSITE" id="PS50966">
    <property type="entry name" value="ZF_SWIM"/>
    <property type="match status" value="1"/>
</dbReference>
<dbReference type="ExpressionAtlas" id="R7W5Z2">
    <property type="expression patterns" value="baseline"/>
</dbReference>
<feature type="region of interest" description="Disordered" evidence="1">
    <location>
        <begin position="428"/>
        <end position="533"/>
    </location>
</feature>
<name>R7W5Z2_AEGTA</name>
<dbReference type="AlphaFoldDB" id="R7W5Z2"/>
<protein>
    <submittedName>
        <fullName evidence="3">Protein FAR-RED ELONGATED HYPOCOTYL 3</fullName>
    </submittedName>
</protein>
<feature type="compositionally biased region" description="Basic residues" evidence="1">
    <location>
        <begin position="499"/>
        <end position="509"/>
    </location>
</feature>
<proteinExistence type="predicted"/>
<dbReference type="Pfam" id="PF03101">
    <property type="entry name" value="FAR1"/>
    <property type="match status" value="2"/>
</dbReference>
<dbReference type="InterPro" id="IPR004330">
    <property type="entry name" value="FAR1_DNA_bnd_dom"/>
</dbReference>
<feature type="compositionally biased region" description="Acidic residues" evidence="1">
    <location>
        <begin position="183"/>
        <end position="199"/>
    </location>
</feature>
<feature type="compositionally biased region" description="Low complexity" evidence="1">
    <location>
        <begin position="32"/>
        <end position="42"/>
    </location>
</feature>
<feature type="region of interest" description="Disordered" evidence="1">
    <location>
        <begin position="1"/>
        <end position="42"/>
    </location>
</feature>
<reference evidence="3" key="1">
    <citation type="submission" date="2015-06" db="UniProtKB">
        <authorList>
            <consortium name="EnsemblPlants"/>
        </authorList>
    </citation>
    <scope>IDENTIFICATION</scope>
</reference>
<feature type="domain" description="SWIM-type" evidence="2">
    <location>
        <begin position="330"/>
        <end position="366"/>
    </location>
</feature>
<sequence>MGVCGSIQKRKKMFELNELPPYRNELPHDTDQQQPSIQQGNGQKMVDLFTTRRQVMMSESHTLDDTGTEENVPGPTRTELGAGAVDGAVQGEEGEDEAGSQPMEPYVGMRFDSLQIAKDNYNSYALRMGFSIKMNTSRRTPRTNELIKQQFCCNKFKKPKADDGGAEAPPVLDPIPDPKSVYSDEEMEEEPPIFAEEEAGTSKKKKKRKRETIKQTQCKAKMLVKLIDGRWEVTHFVRDHNHPLVNKPSLSKYLRSHQGISPDEKEFLRILYNCNLTTEASLQTYTRDLYRKFREEFELIGRYNAFQVGADIFELRPNQEFVAKYGSRNYLVQARVEEGSYLCECCKMDKDDILCCHILKVFTHIGVDVNRKGTGYEQPDEMPPQSKKQIRERNMIYDFRKLAKFASGSDPAQAIVYKHMRAARTEIGHLNMSKKKKKPTAATGPSDDGNPRGPPPPPGNNQGAHYPGDRDGPTAPLEAASPAQSSDDFVPRDPPRSSTKGRAKSRRYKSALELHPKKKNKCSQCQSTEHTAGVCPLRLL</sequence>
<evidence type="ECO:0000313" key="3">
    <source>
        <dbReference type="EnsemblPlants" id="EMT16592"/>
    </source>
</evidence>
<evidence type="ECO:0000259" key="2">
    <source>
        <dbReference type="PROSITE" id="PS50966"/>
    </source>
</evidence>
<dbReference type="GO" id="GO:0008270">
    <property type="term" value="F:zinc ion binding"/>
    <property type="evidence" value="ECO:0007669"/>
    <property type="project" value="InterPro"/>
</dbReference>
<dbReference type="PANTHER" id="PTHR47482:SF24">
    <property type="entry name" value="PROTEIN FAR1-RELATED SEQUENCE"/>
    <property type="match status" value="1"/>
</dbReference>
<dbReference type="InterPro" id="IPR007527">
    <property type="entry name" value="Znf_SWIM"/>
</dbReference>
<dbReference type="EnsemblPlants" id="EMT16592">
    <property type="protein sequence ID" value="EMT16592"/>
    <property type="gene ID" value="F775_02041"/>
</dbReference>
<feature type="region of interest" description="Disordered" evidence="1">
    <location>
        <begin position="58"/>
        <end position="82"/>
    </location>
</feature>
<accession>R7W5Z2</accession>
<feature type="region of interest" description="Disordered" evidence="1">
    <location>
        <begin position="159"/>
        <end position="211"/>
    </location>
</feature>
<feature type="compositionally biased region" description="Basic residues" evidence="1">
    <location>
        <begin position="202"/>
        <end position="211"/>
    </location>
</feature>
<dbReference type="PANTHER" id="PTHR47482">
    <property type="entry name" value="OS11G0632001 PROTEIN"/>
    <property type="match status" value="1"/>
</dbReference>
<evidence type="ECO:0000256" key="1">
    <source>
        <dbReference type="SAM" id="MobiDB-lite"/>
    </source>
</evidence>